<dbReference type="InterPro" id="IPR001539">
    <property type="entry name" value="Peptidase_U32"/>
</dbReference>
<dbReference type="InterPro" id="IPR051454">
    <property type="entry name" value="RNA/ubiquinone_mod_enzymes"/>
</dbReference>
<dbReference type="HOGENOM" id="CLU_011540_1_1_9"/>
<dbReference type="STRING" id="888064.HMPREF9088_0722"/>
<evidence type="ECO:0000313" key="1">
    <source>
        <dbReference type="EMBL" id="EFU74421.1"/>
    </source>
</evidence>
<accession>E6LED2</accession>
<evidence type="ECO:0000313" key="2">
    <source>
        <dbReference type="Proteomes" id="UP000010296"/>
    </source>
</evidence>
<gene>
    <name evidence="1" type="ORF">HMPREF9088_0722</name>
</gene>
<dbReference type="EC" id="3.4.-.-" evidence="1"/>
<name>E6LED2_ENTI1</name>
<protein>
    <submittedName>
        <fullName evidence="1">Peptidase, U32 family</fullName>
        <ecNumber evidence="1">3.4.-.-</ecNumber>
    </submittedName>
</protein>
<dbReference type="GO" id="GO:0016787">
    <property type="term" value="F:hydrolase activity"/>
    <property type="evidence" value="ECO:0007669"/>
    <property type="project" value="UniProtKB-KW"/>
</dbReference>
<dbReference type="AlphaFoldDB" id="E6LED2"/>
<dbReference type="Pfam" id="PF01136">
    <property type="entry name" value="Peptidase_U32"/>
    <property type="match status" value="1"/>
</dbReference>
<keyword evidence="1" id="KW-0378">Hydrolase</keyword>
<dbReference type="Proteomes" id="UP000010296">
    <property type="component" value="Unassembled WGS sequence"/>
</dbReference>
<dbReference type="EMBL" id="AEPV01000026">
    <property type="protein sequence ID" value="EFU74421.1"/>
    <property type="molecule type" value="Genomic_DNA"/>
</dbReference>
<comment type="caution">
    <text evidence="1">The sequence shown here is derived from an EMBL/GenBank/DDBJ whole genome shotgun (WGS) entry which is preliminary data.</text>
</comment>
<dbReference type="eggNOG" id="COG0826">
    <property type="taxonomic scope" value="Bacteria"/>
</dbReference>
<reference evidence="1 2" key="1">
    <citation type="submission" date="2010-12" db="EMBL/GenBank/DDBJ databases">
        <authorList>
            <person name="Muzny D."/>
            <person name="Qin X."/>
            <person name="Deng J."/>
            <person name="Jiang H."/>
            <person name="Liu Y."/>
            <person name="Qu J."/>
            <person name="Song X.-Z."/>
            <person name="Zhang L."/>
            <person name="Thornton R."/>
            <person name="Coyle M."/>
            <person name="Francisco L."/>
            <person name="Jackson L."/>
            <person name="Javaid M."/>
            <person name="Korchina V."/>
            <person name="Kovar C."/>
            <person name="Mata R."/>
            <person name="Mathew T."/>
            <person name="Ngo R."/>
            <person name="Nguyen L."/>
            <person name="Nguyen N."/>
            <person name="Okwuonu G."/>
            <person name="Ongeri F."/>
            <person name="Pham C."/>
            <person name="Simmons D."/>
            <person name="Wilczek-Boney K."/>
            <person name="Hale W."/>
            <person name="Jakkamsetti A."/>
            <person name="Pham P."/>
            <person name="Ruth R."/>
            <person name="San Lucas F."/>
            <person name="Warren J."/>
            <person name="Zhang J."/>
            <person name="Zhao Z."/>
            <person name="Zhou C."/>
            <person name="Zhu D."/>
            <person name="Lee S."/>
            <person name="Bess C."/>
            <person name="Blankenburg K."/>
            <person name="Forbes L."/>
            <person name="Fu Q."/>
            <person name="Gubbala S."/>
            <person name="Hirani K."/>
            <person name="Jayaseelan J.C."/>
            <person name="Lara F."/>
            <person name="Munidasa M."/>
            <person name="Palculict T."/>
            <person name="Patil S."/>
            <person name="Pu L.-L."/>
            <person name="Saada N."/>
            <person name="Tang L."/>
            <person name="Weissenberger G."/>
            <person name="Zhu Y."/>
            <person name="Hemphill L."/>
            <person name="Shang Y."/>
            <person name="Youmans B."/>
            <person name="Ayvaz T."/>
            <person name="Ross M."/>
            <person name="Santibanez J."/>
            <person name="Aqrawi P."/>
            <person name="Gross S."/>
            <person name="Joshi V."/>
            <person name="Fowler G."/>
            <person name="Nazareth L."/>
            <person name="Reid J."/>
            <person name="Worley K."/>
            <person name="Petrosino J."/>
            <person name="Highlander S."/>
            <person name="Gibbs R."/>
        </authorList>
    </citation>
    <scope>NUCLEOTIDE SEQUENCE [LARGE SCALE GENOMIC DNA]</scope>
    <source>
        <strain evidence="2">DSM 15952 / CCUG 50447 / LMG 22039 / TP 1.5</strain>
    </source>
</reference>
<proteinExistence type="predicted"/>
<dbReference type="PANTHER" id="PTHR30217">
    <property type="entry name" value="PEPTIDASE U32 FAMILY"/>
    <property type="match status" value="1"/>
</dbReference>
<sequence>MLGLGSFFLREKKKRFFISQIVCDNMNKLIGGENMIELIATVESLSQAEALLSYVDTLYFGEEQFGLRLPHSFSREQQAELVALAHQKGKKVTVAVNGIMHTEKMTEIPAYLAFLRTIKVDQIAIGDPGIIYVMKHQPELAIPFIYDGETLVTSARQINFWAKKGAVGAVLAREVPFEEMHSLVESVTIPTEVLVYGATCIHQSKRPLLQNYYHFTKQKEQASKERGLFLSEPKKPDTHYSIFEDSHGTHIFANNDLCLTDELAELVATGYGTWKLDGLFTPGDSFVEVTSLYHQARQAILAGTWDEHQGQALFAKLAAIHPQSRKLDTGFYHLDPTKIK</sequence>
<organism evidence="1 2">
    <name type="scientific">Enterococcus italicus (strain DSM 15952 / CCUG 50447 / LMG 22039 / TP 1.5)</name>
    <dbReference type="NCBI Taxonomy" id="888064"/>
    <lineage>
        <taxon>Bacteria</taxon>
        <taxon>Bacillati</taxon>
        <taxon>Bacillota</taxon>
        <taxon>Bacilli</taxon>
        <taxon>Lactobacillales</taxon>
        <taxon>Enterococcaceae</taxon>
        <taxon>Enterococcus</taxon>
    </lineage>
</organism>
<dbReference type="PANTHER" id="PTHR30217:SF12">
    <property type="entry name" value="U32 FAMILY PEPTIDASE"/>
    <property type="match status" value="1"/>
</dbReference>
<keyword evidence="2" id="KW-1185">Reference proteome</keyword>